<sequence length="45" mass="5408">FVHVLSNLHFRQVRSKLIYLHGVEQGFIYNFTKVNIINFLDEEKT</sequence>
<feature type="non-terminal residue" evidence="1">
    <location>
        <position position="1"/>
    </location>
</feature>
<dbReference type="EMBL" id="HACA01008614">
    <property type="protein sequence ID" value="CDW25975.1"/>
    <property type="molecule type" value="Transcribed_RNA"/>
</dbReference>
<proteinExistence type="predicted"/>
<name>A0A0K2TJJ5_LEPSM</name>
<evidence type="ECO:0000313" key="1">
    <source>
        <dbReference type="EMBL" id="CDW25975.1"/>
    </source>
</evidence>
<dbReference type="AlphaFoldDB" id="A0A0K2TJJ5"/>
<accession>A0A0K2TJJ5</accession>
<protein>
    <submittedName>
        <fullName evidence="1">Uncharacterized protein</fullName>
    </submittedName>
</protein>
<reference evidence="1" key="1">
    <citation type="submission" date="2014-05" db="EMBL/GenBank/DDBJ databases">
        <authorList>
            <person name="Chronopoulou M."/>
        </authorList>
    </citation>
    <scope>NUCLEOTIDE SEQUENCE</scope>
    <source>
        <tissue evidence="1">Whole organism</tissue>
    </source>
</reference>
<organism evidence="1">
    <name type="scientific">Lepeophtheirus salmonis</name>
    <name type="common">Salmon louse</name>
    <name type="synonym">Caligus salmonis</name>
    <dbReference type="NCBI Taxonomy" id="72036"/>
    <lineage>
        <taxon>Eukaryota</taxon>
        <taxon>Metazoa</taxon>
        <taxon>Ecdysozoa</taxon>
        <taxon>Arthropoda</taxon>
        <taxon>Crustacea</taxon>
        <taxon>Multicrustacea</taxon>
        <taxon>Hexanauplia</taxon>
        <taxon>Copepoda</taxon>
        <taxon>Siphonostomatoida</taxon>
        <taxon>Caligidae</taxon>
        <taxon>Lepeophtheirus</taxon>
    </lineage>
</organism>